<protein>
    <submittedName>
        <fullName evidence="1">Uncharacterized protein</fullName>
    </submittedName>
</protein>
<keyword evidence="2" id="KW-1185">Reference proteome</keyword>
<evidence type="ECO:0000313" key="1">
    <source>
        <dbReference type="EMBL" id="TDP41660.1"/>
    </source>
</evidence>
<dbReference type="EMBL" id="SNXK01000001">
    <property type="protein sequence ID" value="TDP41660.1"/>
    <property type="molecule type" value="Genomic_DNA"/>
</dbReference>
<dbReference type="Proteomes" id="UP000295087">
    <property type="component" value="Unassembled WGS sequence"/>
</dbReference>
<dbReference type="RefSeq" id="WP_067496404.1">
    <property type="nucleotide sequence ID" value="NZ_JBHXVA010000001.1"/>
</dbReference>
<dbReference type="AlphaFoldDB" id="A0A4R6PUA9"/>
<evidence type="ECO:0000313" key="2">
    <source>
        <dbReference type="Proteomes" id="UP000295087"/>
    </source>
</evidence>
<proteinExistence type="predicted"/>
<accession>A0A4R6PUA9</accession>
<organism evidence="1 2">
    <name type="scientific">Nocardia ignorata</name>
    <dbReference type="NCBI Taxonomy" id="145285"/>
    <lineage>
        <taxon>Bacteria</taxon>
        <taxon>Bacillati</taxon>
        <taxon>Actinomycetota</taxon>
        <taxon>Actinomycetes</taxon>
        <taxon>Mycobacteriales</taxon>
        <taxon>Nocardiaceae</taxon>
        <taxon>Nocardia</taxon>
    </lineage>
</organism>
<name>A0A4R6PUA9_NOCIG</name>
<gene>
    <name evidence="1" type="ORF">DFR75_101763</name>
</gene>
<comment type="caution">
    <text evidence="1">The sequence shown here is derived from an EMBL/GenBank/DDBJ whole genome shotgun (WGS) entry which is preliminary data.</text>
</comment>
<sequence>MAAWTDTVPTLLPRAHVVSMVDPTTASLFQVPWEVLDREVGLRAVPGLFPPRFLVEHHPDQATLARLRAAGRWGTG</sequence>
<reference evidence="1 2" key="1">
    <citation type="submission" date="2019-03" db="EMBL/GenBank/DDBJ databases">
        <title>Genomic Encyclopedia of Type Strains, Phase IV (KMG-IV): sequencing the most valuable type-strain genomes for metagenomic binning, comparative biology and taxonomic classification.</title>
        <authorList>
            <person name="Goeker M."/>
        </authorList>
    </citation>
    <scope>NUCLEOTIDE SEQUENCE [LARGE SCALE GENOMIC DNA]</scope>
    <source>
        <strain evidence="1 2">DSM 44496</strain>
    </source>
</reference>